<dbReference type="InterPro" id="IPR010982">
    <property type="entry name" value="Lambda_DNA-bd_dom_sf"/>
</dbReference>
<reference evidence="1" key="1">
    <citation type="journal article" date="2015" name="Nature">
        <title>Complex archaea that bridge the gap between prokaryotes and eukaryotes.</title>
        <authorList>
            <person name="Spang A."/>
            <person name="Saw J.H."/>
            <person name="Jorgensen S.L."/>
            <person name="Zaremba-Niedzwiedzka K."/>
            <person name="Martijn J."/>
            <person name="Lind A.E."/>
            <person name="van Eijk R."/>
            <person name="Schleper C."/>
            <person name="Guy L."/>
            <person name="Ettema T.J."/>
        </authorList>
    </citation>
    <scope>NUCLEOTIDE SEQUENCE</scope>
</reference>
<protein>
    <submittedName>
        <fullName evidence="1">Uncharacterized protein</fullName>
    </submittedName>
</protein>
<gene>
    <name evidence="1" type="ORF">LCGC14_2141010</name>
</gene>
<dbReference type="EMBL" id="LAZR01027076">
    <property type="protein sequence ID" value="KKL66837.1"/>
    <property type="molecule type" value="Genomic_DNA"/>
</dbReference>
<dbReference type="SUPFAM" id="SSF47413">
    <property type="entry name" value="lambda repressor-like DNA-binding domains"/>
    <property type="match status" value="1"/>
</dbReference>
<sequence>MTKAKWTNLTPIEQYTMILQDATAERRNAEVWWRETILEALTVTDMSQTEVGKHAGVSQQRIGQIVAAAEMGTP</sequence>
<name>A0A0F9GUQ9_9ZZZZ</name>
<accession>A0A0F9GUQ9</accession>
<dbReference type="AlphaFoldDB" id="A0A0F9GUQ9"/>
<organism evidence="1">
    <name type="scientific">marine sediment metagenome</name>
    <dbReference type="NCBI Taxonomy" id="412755"/>
    <lineage>
        <taxon>unclassified sequences</taxon>
        <taxon>metagenomes</taxon>
        <taxon>ecological metagenomes</taxon>
    </lineage>
</organism>
<proteinExistence type="predicted"/>
<evidence type="ECO:0000313" key="1">
    <source>
        <dbReference type="EMBL" id="KKL66837.1"/>
    </source>
</evidence>
<dbReference type="GO" id="GO:0003677">
    <property type="term" value="F:DNA binding"/>
    <property type="evidence" value="ECO:0007669"/>
    <property type="project" value="InterPro"/>
</dbReference>
<comment type="caution">
    <text evidence="1">The sequence shown here is derived from an EMBL/GenBank/DDBJ whole genome shotgun (WGS) entry which is preliminary data.</text>
</comment>